<dbReference type="PANTHER" id="PTHR11579:SF0">
    <property type="entry name" value="PROTEIN-L-ISOASPARTATE(D-ASPARTATE) O-METHYLTRANSFERASE"/>
    <property type="match status" value="1"/>
</dbReference>
<keyword evidence="4 7" id="KW-0489">Methyltransferase</keyword>
<dbReference type="InterPro" id="IPR000682">
    <property type="entry name" value="PCMT"/>
</dbReference>
<keyword evidence="5 7" id="KW-0808">Transferase</keyword>
<comment type="function">
    <text evidence="7">Catalyzes the methyl esterification of L-isoaspartyl residues in peptides and proteins that result from spontaneous decomposition of normal L-aspartyl and L-asparaginyl residues. It plays a role in the repair and/or degradation of damaged proteins.</text>
</comment>
<evidence type="ECO:0000313" key="9">
    <source>
        <dbReference type="Proteomes" id="UP000182108"/>
    </source>
</evidence>
<dbReference type="AlphaFoldDB" id="A0A0K6IRP2"/>
<keyword evidence="6 7" id="KW-0949">S-adenosyl-L-methionine</keyword>
<accession>A0A0K6IRP2</accession>
<dbReference type="NCBIfam" id="TIGR00080">
    <property type="entry name" value="pimt"/>
    <property type="match status" value="1"/>
</dbReference>
<evidence type="ECO:0000256" key="3">
    <source>
        <dbReference type="ARBA" id="ARBA00022490"/>
    </source>
</evidence>
<evidence type="ECO:0000256" key="4">
    <source>
        <dbReference type="ARBA" id="ARBA00022603"/>
    </source>
</evidence>
<organism evidence="8 9">
    <name type="scientific">Tepidiphilus thermophilus</name>
    <dbReference type="NCBI Taxonomy" id="876478"/>
    <lineage>
        <taxon>Bacteria</taxon>
        <taxon>Pseudomonadati</taxon>
        <taxon>Pseudomonadota</taxon>
        <taxon>Hydrogenophilia</taxon>
        <taxon>Hydrogenophilales</taxon>
        <taxon>Hydrogenophilaceae</taxon>
        <taxon>Tepidiphilus</taxon>
    </lineage>
</organism>
<dbReference type="GO" id="GO:0005737">
    <property type="term" value="C:cytoplasm"/>
    <property type="evidence" value="ECO:0007669"/>
    <property type="project" value="UniProtKB-SubCell"/>
</dbReference>
<protein>
    <recommendedName>
        <fullName evidence="7">Protein-L-isoaspartate O-methyltransferase</fullName>
        <ecNumber evidence="7">2.1.1.77</ecNumber>
    </recommendedName>
    <alternativeName>
        <fullName evidence="7">L-isoaspartyl protein carboxyl methyltransferase</fullName>
    </alternativeName>
    <alternativeName>
        <fullName evidence="7">Protein L-isoaspartyl methyltransferase</fullName>
    </alternativeName>
    <alternativeName>
        <fullName evidence="7">Protein-beta-aspartate methyltransferase</fullName>
        <shortName evidence="7">PIMT</shortName>
    </alternativeName>
</protein>
<dbReference type="PANTHER" id="PTHR11579">
    <property type="entry name" value="PROTEIN-L-ISOASPARTATE O-METHYLTRANSFERASE"/>
    <property type="match status" value="1"/>
</dbReference>
<dbReference type="EMBL" id="CYHH01000002">
    <property type="protein sequence ID" value="CUB05754.1"/>
    <property type="molecule type" value="Genomic_DNA"/>
</dbReference>
<evidence type="ECO:0000256" key="6">
    <source>
        <dbReference type="ARBA" id="ARBA00022691"/>
    </source>
</evidence>
<sequence length="218" mass="23795">MSTAPARLDAISARALERLLEKLRHEGIRDERVLEAMRRVPRHHFVEEGLQLRAYDDIALPIGFQQTISQPYVVARMLELLLAGREAGRTLEVGVGCGYQTALLAQLAPEVYGIERIRALFELARKNLRPFRLAHVRLKHGDGMLGLPEVAPFDSIIVAAAAPVVPAALIEQLAEGGRLVMPVGDAAQTLRVVDRTSAGLVIVEHDPVRFVPLLGGVG</sequence>
<comment type="similarity">
    <text evidence="2 7">Belongs to the methyltransferase superfamily. L-isoaspartyl/D-aspartyl protein methyltransferase family.</text>
</comment>
<keyword evidence="9" id="KW-1185">Reference proteome</keyword>
<dbReference type="PROSITE" id="PS01279">
    <property type="entry name" value="PCMT"/>
    <property type="match status" value="1"/>
</dbReference>
<name>A0A0K6IRP2_9PROT</name>
<proteinExistence type="inferred from homology"/>
<dbReference type="EC" id="2.1.1.77" evidence="7"/>
<dbReference type="GO" id="GO:0032259">
    <property type="term" value="P:methylation"/>
    <property type="evidence" value="ECO:0007669"/>
    <property type="project" value="UniProtKB-KW"/>
</dbReference>
<evidence type="ECO:0000256" key="1">
    <source>
        <dbReference type="ARBA" id="ARBA00004496"/>
    </source>
</evidence>
<dbReference type="GO" id="GO:0030091">
    <property type="term" value="P:protein repair"/>
    <property type="evidence" value="ECO:0007669"/>
    <property type="project" value="UniProtKB-UniRule"/>
</dbReference>
<dbReference type="InterPro" id="IPR029063">
    <property type="entry name" value="SAM-dependent_MTases_sf"/>
</dbReference>
<comment type="catalytic activity">
    <reaction evidence="7">
        <text>[protein]-L-isoaspartate + S-adenosyl-L-methionine = [protein]-L-isoaspartate alpha-methyl ester + S-adenosyl-L-homocysteine</text>
        <dbReference type="Rhea" id="RHEA:12705"/>
        <dbReference type="Rhea" id="RHEA-COMP:12143"/>
        <dbReference type="Rhea" id="RHEA-COMP:12144"/>
        <dbReference type="ChEBI" id="CHEBI:57856"/>
        <dbReference type="ChEBI" id="CHEBI:59789"/>
        <dbReference type="ChEBI" id="CHEBI:90596"/>
        <dbReference type="ChEBI" id="CHEBI:90598"/>
        <dbReference type="EC" id="2.1.1.77"/>
    </reaction>
</comment>
<feature type="active site" evidence="7">
    <location>
        <position position="69"/>
    </location>
</feature>
<dbReference type="HAMAP" id="MF_00090">
    <property type="entry name" value="PIMT"/>
    <property type="match status" value="1"/>
</dbReference>
<evidence type="ECO:0000256" key="2">
    <source>
        <dbReference type="ARBA" id="ARBA00005369"/>
    </source>
</evidence>
<comment type="subcellular location">
    <subcellularLocation>
        <location evidence="1 7">Cytoplasm</location>
    </subcellularLocation>
</comment>
<dbReference type="CDD" id="cd02440">
    <property type="entry name" value="AdoMet_MTases"/>
    <property type="match status" value="1"/>
</dbReference>
<dbReference type="OrthoDB" id="9810066at2"/>
<evidence type="ECO:0000256" key="7">
    <source>
        <dbReference type="HAMAP-Rule" id="MF_00090"/>
    </source>
</evidence>
<keyword evidence="3 7" id="KW-0963">Cytoplasm</keyword>
<dbReference type="FunFam" id="3.40.50.150:FF:000010">
    <property type="entry name" value="Protein-L-isoaspartate O-methyltransferase"/>
    <property type="match status" value="1"/>
</dbReference>
<reference evidence="9" key="1">
    <citation type="submission" date="2015-08" db="EMBL/GenBank/DDBJ databases">
        <authorList>
            <person name="Babu N.S."/>
            <person name="Beckwith C.J."/>
            <person name="Beseler K.G."/>
            <person name="Brison A."/>
            <person name="Carone J.V."/>
            <person name="Caskin T.P."/>
            <person name="Diamond M."/>
            <person name="Durham M.E."/>
            <person name="Foxe J.M."/>
            <person name="Go M."/>
            <person name="Henderson B.A."/>
            <person name="Jones I.B."/>
            <person name="McGettigan J.A."/>
            <person name="Micheletti S.J."/>
            <person name="Nasrallah M.E."/>
            <person name="Ortiz D."/>
            <person name="Piller C.R."/>
            <person name="Privatt S.R."/>
            <person name="Schneider S.L."/>
            <person name="Sharp S."/>
            <person name="Smith T.C."/>
            <person name="Stanton J.D."/>
            <person name="Ullery H.E."/>
            <person name="Wilson R.J."/>
            <person name="Serrano M.G."/>
            <person name="Buck G."/>
            <person name="Lee V."/>
            <person name="Wang Y."/>
            <person name="Carvalho R."/>
            <person name="Voegtly L."/>
            <person name="Shi R."/>
            <person name="Duckworth R."/>
            <person name="Johnson A."/>
            <person name="Loviza R."/>
            <person name="Walstead R."/>
            <person name="Shah Z."/>
            <person name="Kiflezghi M."/>
            <person name="Wade K."/>
            <person name="Ball S.L."/>
            <person name="Bradley K.W."/>
            <person name="Asai D.J."/>
            <person name="Bowman C.A."/>
            <person name="Russell D.A."/>
            <person name="Pope W.H."/>
            <person name="Jacobs-Sera D."/>
            <person name="Hendrix R.W."/>
            <person name="Hatfull G.F."/>
        </authorList>
    </citation>
    <scope>NUCLEOTIDE SEQUENCE [LARGE SCALE GENOMIC DNA]</scope>
    <source>
        <strain evidence="9">JCM 19170</strain>
    </source>
</reference>
<gene>
    <name evidence="7" type="primary">pcm</name>
    <name evidence="8" type="ORF">Ga0061068_102122</name>
</gene>
<evidence type="ECO:0000256" key="5">
    <source>
        <dbReference type="ARBA" id="ARBA00022679"/>
    </source>
</evidence>
<dbReference type="Gene3D" id="3.40.50.150">
    <property type="entry name" value="Vaccinia Virus protein VP39"/>
    <property type="match status" value="1"/>
</dbReference>
<dbReference type="NCBIfam" id="NF001453">
    <property type="entry name" value="PRK00312.1"/>
    <property type="match status" value="1"/>
</dbReference>
<dbReference type="RefSeq" id="WP_055422844.1">
    <property type="nucleotide sequence ID" value="NZ_CYHH01000002.1"/>
</dbReference>
<dbReference type="GO" id="GO:0004719">
    <property type="term" value="F:protein-L-isoaspartate (D-aspartate) O-methyltransferase activity"/>
    <property type="evidence" value="ECO:0007669"/>
    <property type="project" value="UniProtKB-UniRule"/>
</dbReference>
<evidence type="ECO:0000313" key="8">
    <source>
        <dbReference type="EMBL" id="CUB05754.1"/>
    </source>
</evidence>
<dbReference type="Proteomes" id="UP000182108">
    <property type="component" value="Unassembled WGS sequence"/>
</dbReference>
<dbReference type="SUPFAM" id="SSF53335">
    <property type="entry name" value="S-adenosyl-L-methionine-dependent methyltransferases"/>
    <property type="match status" value="1"/>
</dbReference>
<dbReference type="Pfam" id="PF01135">
    <property type="entry name" value="PCMT"/>
    <property type="match status" value="1"/>
</dbReference>